<protein>
    <submittedName>
        <fullName evidence="2">Uncharacterized protein</fullName>
    </submittedName>
</protein>
<reference evidence="2 3" key="1">
    <citation type="submission" date="2024-10" db="EMBL/GenBank/DDBJ databases">
        <title>Updated reference genomes for cyclostephanoid diatoms.</title>
        <authorList>
            <person name="Roberts W.R."/>
            <person name="Alverson A.J."/>
        </authorList>
    </citation>
    <scope>NUCLEOTIDE SEQUENCE [LARGE SCALE GENOMIC DNA]</scope>
    <source>
        <strain evidence="2 3">AJA010-31</strain>
    </source>
</reference>
<comment type="caution">
    <text evidence="2">The sequence shown here is derived from an EMBL/GenBank/DDBJ whole genome shotgun (WGS) entry which is preliminary data.</text>
</comment>
<gene>
    <name evidence="2" type="ORF">ACHAWO_008604</name>
</gene>
<dbReference type="EMBL" id="JALLPJ020000698">
    <property type="protein sequence ID" value="KAL3785332.1"/>
    <property type="molecule type" value="Genomic_DNA"/>
</dbReference>
<keyword evidence="3" id="KW-1185">Reference proteome</keyword>
<evidence type="ECO:0000313" key="3">
    <source>
        <dbReference type="Proteomes" id="UP001530400"/>
    </source>
</evidence>
<dbReference type="Proteomes" id="UP001530400">
    <property type="component" value="Unassembled WGS sequence"/>
</dbReference>
<sequence length="153" mass="16600">MISRILVLVSTISSITSLDAFTVSTNDRSSSRLHYRDLHDDTGFTKRQLPAGPFGILPTPSNQDHPSSAVDSNSFTFSVLEPEPLITRSYAQSTSYSHLDLPASATNDIDFEKAVEIGAGRVAMISALVLILDEVFTGESFPEQFVQLVGGHL</sequence>
<keyword evidence="1" id="KW-0732">Signal</keyword>
<feature type="chain" id="PRO_5044895037" evidence="1">
    <location>
        <begin position="21"/>
        <end position="153"/>
    </location>
</feature>
<dbReference type="AlphaFoldDB" id="A0ABD3PC55"/>
<accession>A0ABD3PC55</accession>
<name>A0ABD3PC55_9STRA</name>
<proteinExistence type="predicted"/>
<feature type="signal peptide" evidence="1">
    <location>
        <begin position="1"/>
        <end position="20"/>
    </location>
</feature>
<evidence type="ECO:0000313" key="2">
    <source>
        <dbReference type="EMBL" id="KAL3785332.1"/>
    </source>
</evidence>
<organism evidence="2 3">
    <name type="scientific">Cyclotella atomus</name>
    <dbReference type="NCBI Taxonomy" id="382360"/>
    <lineage>
        <taxon>Eukaryota</taxon>
        <taxon>Sar</taxon>
        <taxon>Stramenopiles</taxon>
        <taxon>Ochrophyta</taxon>
        <taxon>Bacillariophyta</taxon>
        <taxon>Coscinodiscophyceae</taxon>
        <taxon>Thalassiosirophycidae</taxon>
        <taxon>Stephanodiscales</taxon>
        <taxon>Stephanodiscaceae</taxon>
        <taxon>Cyclotella</taxon>
    </lineage>
</organism>
<evidence type="ECO:0000256" key="1">
    <source>
        <dbReference type="SAM" id="SignalP"/>
    </source>
</evidence>